<feature type="compositionally biased region" description="Basic and acidic residues" evidence="1">
    <location>
        <begin position="125"/>
        <end position="135"/>
    </location>
</feature>
<accession>A0A0L9UK48</accession>
<name>A0A0L9UK48_PHAAN</name>
<dbReference type="AlphaFoldDB" id="A0A0L9UK48"/>
<feature type="region of interest" description="Disordered" evidence="1">
    <location>
        <begin position="17"/>
        <end position="60"/>
    </location>
</feature>
<dbReference type="Gramene" id="KOM43056">
    <property type="protein sequence ID" value="KOM43056"/>
    <property type="gene ID" value="LR48_Vigan05g066000"/>
</dbReference>
<gene>
    <name evidence="2" type="ORF">LR48_Vigan05g066000</name>
</gene>
<feature type="region of interest" description="Disordered" evidence="1">
    <location>
        <begin position="119"/>
        <end position="142"/>
    </location>
</feature>
<organism evidence="2 3">
    <name type="scientific">Phaseolus angularis</name>
    <name type="common">Azuki bean</name>
    <name type="synonym">Vigna angularis</name>
    <dbReference type="NCBI Taxonomy" id="3914"/>
    <lineage>
        <taxon>Eukaryota</taxon>
        <taxon>Viridiplantae</taxon>
        <taxon>Streptophyta</taxon>
        <taxon>Embryophyta</taxon>
        <taxon>Tracheophyta</taxon>
        <taxon>Spermatophyta</taxon>
        <taxon>Magnoliopsida</taxon>
        <taxon>eudicotyledons</taxon>
        <taxon>Gunneridae</taxon>
        <taxon>Pentapetalae</taxon>
        <taxon>rosids</taxon>
        <taxon>fabids</taxon>
        <taxon>Fabales</taxon>
        <taxon>Fabaceae</taxon>
        <taxon>Papilionoideae</taxon>
        <taxon>50 kb inversion clade</taxon>
        <taxon>NPAAA clade</taxon>
        <taxon>indigoferoid/millettioid clade</taxon>
        <taxon>Phaseoleae</taxon>
        <taxon>Vigna</taxon>
    </lineage>
</organism>
<reference evidence="3" key="1">
    <citation type="journal article" date="2015" name="Proc. Natl. Acad. Sci. U.S.A.">
        <title>Genome sequencing of adzuki bean (Vigna angularis) provides insight into high starch and low fat accumulation and domestication.</title>
        <authorList>
            <person name="Yang K."/>
            <person name="Tian Z."/>
            <person name="Chen C."/>
            <person name="Luo L."/>
            <person name="Zhao B."/>
            <person name="Wang Z."/>
            <person name="Yu L."/>
            <person name="Li Y."/>
            <person name="Sun Y."/>
            <person name="Li W."/>
            <person name="Chen Y."/>
            <person name="Li Y."/>
            <person name="Zhang Y."/>
            <person name="Ai D."/>
            <person name="Zhao J."/>
            <person name="Shang C."/>
            <person name="Ma Y."/>
            <person name="Wu B."/>
            <person name="Wang M."/>
            <person name="Gao L."/>
            <person name="Sun D."/>
            <person name="Zhang P."/>
            <person name="Guo F."/>
            <person name="Wang W."/>
            <person name="Li Y."/>
            <person name="Wang J."/>
            <person name="Varshney R.K."/>
            <person name="Wang J."/>
            <person name="Ling H.Q."/>
            <person name="Wan P."/>
        </authorList>
    </citation>
    <scope>NUCLEOTIDE SEQUENCE</scope>
    <source>
        <strain evidence="3">cv. Jingnong 6</strain>
    </source>
</reference>
<sequence>MGRIKVVGGGEEVMLVTKPIVEEENKNGEEEEEEVKKKEEKDEPQTRLPISRPQSPQIVPRKLNPTIPVIKLVLEADADSGGFRIRGVEGGGDEEEVVGVGEGVERDAVLGEEGEVGVGGVVKEGSGEEAAHGGDEGGGGAEDVEEVGWGVVEEKVLEGGEVDIGVHEEKEGYFEIGVLDERWKNLEGLVAKAVEVRELVRVMARLKRLMSLSSSEGEIGREWGLGGRIEERGRRGLGGRRLTQMRLRTLNLGQSSIEVKCSIATLLLPLLVNASGLEL</sequence>
<feature type="compositionally biased region" description="Basic and acidic residues" evidence="1">
    <location>
        <begin position="20"/>
        <end position="45"/>
    </location>
</feature>
<proteinExistence type="predicted"/>
<evidence type="ECO:0000313" key="3">
    <source>
        <dbReference type="Proteomes" id="UP000053144"/>
    </source>
</evidence>
<protein>
    <submittedName>
        <fullName evidence="2">Uncharacterized protein</fullName>
    </submittedName>
</protein>
<dbReference type="EMBL" id="CM003375">
    <property type="protein sequence ID" value="KOM43056.1"/>
    <property type="molecule type" value="Genomic_DNA"/>
</dbReference>
<dbReference type="Proteomes" id="UP000053144">
    <property type="component" value="Chromosome 5"/>
</dbReference>
<evidence type="ECO:0000313" key="2">
    <source>
        <dbReference type="EMBL" id="KOM43056.1"/>
    </source>
</evidence>
<evidence type="ECO:0000256" key="1">
    <source>
        <dbReference type="SAM" id="MobiDB-lite"/>
    </source>
</evidence>